<accession>A0A917YDE8</accession>
<dbReference type="AlphaFoldDB" id="A0A917YDE8"/>
<name>A0A917YDE8_9ACTN</name>
<keyword evidence="2" id="KW-1185">Reference proteome</keyword>
<evidence type="ECO:0008006" key="3">
    <source>
        <dbReference type="Google" id="ProtNLM"/>
    </source>
</evidence>
<sequence>MQDYVFPSGRKAVAVVSGVVTLAVMGLGSQAQAASYGTPSLSLSAAYLSGAVGATGDPVVQVTVAQSGADASALAVSVTKSSKTTVATTGDVTVTGTGTTRQVAVAARGQGYTDLTVKVTGVDGQTATKTLHYAASAAVQRSADSRYFTGSSDASAAVDVGGGYAVVADDESNVLRLYDRSASGAPVKTWDFSSKIGVSKEIDIEGAARVGDTIYWTGSLGNNKDGEYKSARNTVFTTKVTGSGAATTLSYGGAYAKLRDNLVAWDEANGDRYGFAAGTAAGQVPKQIDGFNVEGLEFAPGSTTTAYIGFRAPLAPAVTGGKALIVPVTNIDKVVGSGASATFGTPIELDLGGLSIRDIRKNASNQYLIVAGSWAADDNSDPYALYSWDGDPAHAPVKRLDLPTSDPGGWESVVDVPDLTVPGARAQLITDDGSADLYGDSTDAKDLTHPEWKKSRATWFTVTG</sequence>
<protein>
    <recommendedName>
        <fullName evidence="3">DUF3616 domain-containing protein</fullName>
    </recommendedName>
</protein>
<comment type="caution">
    <text evidence="1">The sequence shown here is derived from an EMBL/GenBank/DDBJ whole genome shotgun (WGS) entry which is preliminary data.</text>
</comment>
<gene>
    <name evidence="1" type="ORF">GCM10011579_075540</name>
</gene>
<dbReference type="EMBL" id="BMMM01000017">
    <property type="protein sequence ID" value="GGN85001.1"/>
    <property type="molecule type" value="Genomic_DNA"/>
</dbReference>
<proteinExistence type="predicted"/>
<dbReference type="Proteomes" id="UP000600365">
    <property type="component" value="Unassembled WGS sequence"/>
</dbReference>
<evidence type="ECO:0000313" key="1">
    <source>
        <dbReference type="EMBL" id="GGN85001.1"/>
    </source>
</evidence>
<evidence type="ECO:0000313" key="2">
    <source>
        <dbReference type="Proteomes" id="UP000600365"/>
    </source>
</evidence>
<reference evidence="1 2" key="1">
    <citation type="journal article" date="2014" name="Int. J. Syst. Evol. Microbiol.">
        <title>Complete genome sequence of Corynebacterium casei LMG S-19264T (=DSM 44701T), isolated from a smear-ripened cheese.</title>
        <authorList>
            <consortium name="US DOE Joint Genome Institute (JGI-PGF)"/>
            <person name="Walter F."/>
            <person name="Albersmeier A."/>
            <person name="Kalinowski J."/>
            <person name="Ruckert C."/>
        </authorList>
    </citation>
    <scope>NUCLEOTIDE SEQUENCE [LARGE SCALE GENOMIC DNA]</scope>
    <source>
        <strain evidence="1 2">CGMCC 4.7111</strain>
    </source>
</reference>
<organism evidence="1 2">
    <name type="scientific">Streptomyces albiflavescens</name>
    <dbReference type="NCBI Taxonomy" id="1623582"/>
    <lineage>
        <taxon>Bacteria</taxon>
        <taxon>Bacillati</taxon>
        <taxon>Actinomycetota</taxon>
        <taxon>Actinomycetes</taxon>
        <taxon>Kitasatosporales</taxon>
        <taxon>Streptomycetaceae</taxon>
        <taxon>Streptomyces</taxon>
    </lineage>
</organism>